<dbReference type="Proteomes" id="UP000051006">
    <property type="component" value="Unassembled WGS sequence"/>
</dbReference>
<name>A0A0R2LDW7_9LACO</name>
<organism evidence="2 3">
    <name type="scientific">Companilactobacillus kimchiensis</name>
    <dbReference type="NCBI Taxonomy" id="993692"/>
    <lineage>
        <taxon>Bacteria</taxon>
        <taxon>Bacillati</taxon>
        <taxon>Bacillota</taxon>
        <taxon>Bacilli</taxon>
        <taxon>Lactobacillales</taxon>
        <taxon>Lactobacillaceae</taxon>
        <taxon>Companilactobacillus</taxon>
    </lineage>
</organism>
<dbReference type="PATRIC" id="fig|993692.3.peg.2372"/>
<keyword evidence="3" id="KW-1185">Reference proteome</keyword>
<proteinExistence type="predicted"/>
<keyword evidence="1" id="KW-1133">Transmembrane helix</keyword>
<dbReference type="EMBL" id="JQCF01000007">
    <property type="protein sequence ID" value="KRN99723.1"/>
    <property type="molecule type" value="Genomic_DNA"/>
</dbReference>
<accession>A0A0R2LDW7</accession>
<dbReference type="STRING" id="993692.IV57_GL002328"/>
<gene>
    <name evidence="2" type="ORF">IV57_GL002328</name>
</gene>
<sequence length="252" mass="29001">MTINSEFSKIFEDSGLNRQELTQKLGVSEQEVMMLQAGTLYPNDKLRQSIYDLVPEKRSLRKFESKFETGQLVGNKVSFTRTAFTIVFIIFISALFTGFGYQPMWVLSLVLVLGIGLTLPACFHSYWIIKNDRIETDDFNQYDFIKIFQLLGLVSKKQATYKYDQIKKASLEYKLHTRISPFDIQADYFRINLTLQNNEIISLGIDSKLATDLSDFISLLNHQGINVSDQQQVLQVIDHGENLFEHFNASLN</sequence>
<evidence type="ECO:0000256" key="1">
    <source>
        <dbReference type="SAM" id="Phobius"/>
    </source>
</evidence>
<dbReference type="AlphaFoldDB" id="A0A0R2LDW7"/>
<evidence type="ECO:0000313" key="2">
    <source>
        <dbReference type="EMBL" id="KRN99723.1"/>
    </source>
</evidence>
<reference evidence="2 3" key="1">
    <citation type="journal article" date="2015" name="Genome Announc.">
        <title>Expanding the biotechnology potential of lactobacilli through comparative genomics of 213 strains and associated genera.</title>
        <authorList>
            <person name="Sun Z."/>
            <person name="Harris H.M."/>
            <person name="McCann A."/>
            <person name="Guo C."/>
            <person name="Argimon S."/>
            <person name="Zhang W."/>
            <person name="Yang X."/>
            <person name="Jeffery I.B."/>
            <person name="Cooney J.C."/>
            <person name="Kagawa T.F."/>
            <person name="Liu W."/>
            <person name="Song Y."/>
            <person name="Salvetti E."/>
            <person name="Wrobel A."/>
            <person name="Rasinkangas P."/>
            <person name="Parkhill J."/>
            <person name="Rea M.C."/>
            <person name="O'Sullivan O."/>
            <person name="Ritari J."/>
            <person name="Douillard F.P."/>
            <person name="Paul Ross R."/>
            <person name="Yang R."/>
            <person name="Briner A.E."/>
            <person name="Felis G.E."/>
            <person name="de Vos W.M."/>
            <person name="Barrangou R."/>
            <person name="Klaenhammer T.R."/>
            <person name="Caufield P.W."/>
            <person name="Cui Y."/>
            <person name="Zhang H."/>
            <person name="O'Toole P.W."/>
        </authorList>
    </citation>
    <scope>NUCLEOTIDE SEQUENCE [LARGE SCALE GENOMIC DNA]</scope>
    <source>
        <strain evidence="2 3">DSM 24716</strain>
    </source>
</reference>
<comment type="caution">
    <text evidence="2">The sequence shown here is derived from an EMBL/GenBank/DDBJ whole genome shotgun (WGS) entry which is preliminary data.</text>
</comment>
<feature type="transmembrane region" description="Helical" evidence="1">
    <location>
        <begin position="105"/>
        <end position="129"/>
    </location>
</feature>
<keyword evidence="1" id="KW-0472">Membrane</keyword>
<feature type="transmembrane region" description="Helical" evidence="1">
    <location>
        <begin position="82"/>
        <end position="99"/>
    </location>
</feature>
<evidence type="ECO:0000313" key="3">
    <source>
        <dbReference type="Proteomes" id="UP000051006"/>
    </source>
</evidence>
<dbReference type="OrthoDB" id="9812495at2"/>
<protein>
    <submittedName>
        <fullName evidence="2">XRE family transcriptional regulator</fullName>
    </submittedName>
</protein>
<keyword evidence="1" id="KW-0812">Transmembrane</keyword>
<dbReference type="RefSeq" id="WP_057880440.1">
    <property type="nucleotide sequence ID" value="NZ_JQCF01000007.1"/>
</dbReference>